<accession>A0A7R9L3L3</accession>
<protein>
    <recommendedName>
        <fullName evidence="1">NAD(P)-binding domain-containing protein</fullName>
    </recommendedName>
</protein>
<dbReference type="Proteomes" id="UP000759131">
    <property type="component" value="Unassembled WGS sequence"/>
</dbReference>
<dbReference type="InterPro" id="IPR016040">
    <property type="entry name" value="NAD(P)-bd_dom"/>
</dbReference>
<dbReference type="InterPro" id="IPR051606">
    <property type="entry name" value="Polyketide_Oxido-like"/>
</dbReference>
<dbReference type="OrthoDB" id="419598at2759"/>
<dbReference type="EMBL" id="CAJPIZ010014780">
    <property type="protein sequence ID" value="CAG2114931.1"/>
    <property type="molecule type" value="Genomic_DNA"/>
</dbReference>
<dbReference type="SUPFAM" id="SSF51735">
    <property type="entry name" value="NAD(P)-binding Rossmann-fold domains"/>
    <property type="match status" value="1"/>
</dbReference>
<dbReference type="Pfam" id="PF13460">
    <property type="entry name" value="NAD_binding_10"/>
    <property type="match status" value="1"/>
</dbReference>
<dbReference type="GO" id="GO:0042602">
    <property type="term" value="F:riboflavin reductase (NADPH) activity"/>
    <property type="evidence" value="ECO:0007669"/>
    <property type="project" value="TreeGrafter"/>
</dbReference>
<dbReference type="Gene3D" id="3.40.50.720">
    <property type="entry name" value="NAD(P)-binding Rossmann-like Domain"/>
    <property type="match status" value="1"/>
</dbReference>
<evidence type="ECO:0000259" key="1">
    <source>
        <dbReference type="Pfam" id="PF13460"/>
    </source>
</evidence>
<dbReference type="EMBL" id="OC869355">
    <property type="protein sequence ID" value="CAD7634501.1"/>
    <property type="molecule type" value="Genomic_DNA"/>
</dbReference>
<proteinExistence type="predicted"/>
<keyword evidence="3" id="KW-1185">Reference proteome</keyword>
<organism evidence="2">
    <name type="scientific">Medioppia subpectinata</name>
    <dbReference type="NCBI Taxonomy" id="1979941"/>
    <lineage>
        <taxon>Eukaryota</taxon>
        <taxon>Metazoa</taxon>
        <taxon>Ecdysozoa</taxon>
        <taxon>Arthropoda</taxon>
        <taxon>Chelicerata</taxon>
        <taxon>Arachnida</taxon>
        <taxon>Acari</taxon>
        <taxon>Acariformes</taxon>
        <taxon>Sarcoptiformes</taxon>
        <taxon>Oribatida</taxon>
        <taxon>Brachypylina</taxon>
        <taxon>Oppioidea</taxon>
        <taxon>Oppiidae</taxon>
        <taxon>Medioppia</taxon>
    </lineage>
</organism>
<evidence type="ECO:0000313" key="3">
    <source>
        <dbReference type="Proteomes" id="UP000759131"/>
    </source>
</evidence>
<gene>
    <name evidence="2" type="ORF">OSB1V03_LOCUS14897</name>
</gene>
<feature type="domain" description="NAD(P)-binding" evidence="1">
    <location>
        <begin position="10"/>
        <end position="189"/>
    </location>
</feature>
<dbReference type="AlphaFoldDB" id="A0A7R9L3L3"/>
<sequence>MPIKKVIIFGATGMTGIPTVQHALSKGYEVTAFVRDSTKLPADVRPTHVVVGDVTNRADVDRAVEGKEAVIVVLGTRNDLSPTTALSDGTRNIIAAMAAHNVQRIACCLSSFIFWDRNKIPERILPVHSDHERMLEALRGSNRQWVAVCPPHIEDSPARGNYILKNDGPVGRSITKGDLAHVLVDALTDDTRVGHLVGMGYP</sequence>
<dbReference type="InterPro" id="IPR036291">
    <property type="entry name" value="NAD(P)-bd_dom_sf"/>
</dbReference>
<dbReference type="CDD" id="cd05244">
    <property type="entry name" value="BVR-B_like_SDR_a"/>
    <property type="match status" value="1"/>
</dbReference>
<dbReference type="PANTHER" id="PTHR43355:SF2">
    <property type="entry name" value="FLAVIN REDUCTASE (NADPH)"/>
    <property type="match status" value="1"/>
</dbReference>
<dbReference type="PANTHER" id="PTHR43355">
    <property type="entry name" value="FLAVIN REDUCTASE (NADPH)"/>
    <property type="match status" value="1"/>
</dbReference>
<reference evidence="2" key="1">
    <citation type="submission" date="2020-11" db="EMBL/GenBank/DDBJ databases">
        <authorList>
            <person name="Tran Van P."/>
        </authorList>
    </citation>
    <scope>NUCLEOTIDE SEQUENCE</scope>
</reference>
<name>A0A7R9L3L3_9ACAR</name>
<dbReference type="GO" id="GO:0004074">
    <property type="term" value="F:biliverdin reductase [NAD(P)H] activity"/>
    <property type="evidence" value="ECO:0007669"/>
    <property type="project" value="TreeGrafter"/>
</dbReference>
<evidence type="ECO:0000313" key="2">
    <source>
        <dbReference type="EMBL" id="CAD7634501.1"/>
    </source>
</evidence>